<evidence type="ECO:0000259" key="1">
    <source>
        <dbReference type="Pfam" id="PF13648"/>
    </source>
</evidence>
<dbReference type="PROSITE" id="PS51257">
    <property type="entry name" value="PROKAR_LIPOPROTEIN"/>
    <property type="match status" value="1"/>
</dbReference>
<sequence>MKKVLCLLAASMILLSCGKDDGPVITHEMGSWDLDSFILTNLPAEYSNNEGRIFLVNQISFGGLVFESYEITFNSDLTYERSVGVPGPDIKDNGTWELDGDDLILMSEDADQEEEYRVEQNEDDQLWWSIESQFSLVKDAIADTITQEYIDTLTDEEFFDLFDAVSVDLVYAFERQ</sequence>
<dbReference type="EMBL" id="FZPD01000002">
    <property type="protein sequence ID" value="SNS69010.1"/>
    <property type="molecule type" value="Genomic_DNA"/>
</dbReference>
<dbReference type="AlphaFoldDB" id="A0A239GIP5"/>
<name>A0A239GIP5_EKHLU</name>
<reference evidence="2 3" key="1">
    <citation type="submission" date="2017-06" db="EMBL/GenBank/DDBJ databases">
        <authorList>
            <person name="Kim H.J."/>
            <person name="Triplett B.A."/>
        </authorList>
    </citation>
    <scope>NUCLEOTIDE SEQUENCE [LARGE SCALE GENOMIC DNA]</scope>
    <source>
        <strain evidence="2 3">DSM 19307</strain>
    </source>
</reference>
<proteinExistence type="predicted"/>
<evidence type="ECO:0000313" key="2">
    <source>
        <dbReference type="EMBL" id="SNS69010.1"/>
    </source>
</evidence>
<dbReference type="OrthoDB" id="981879at2"/>
<evidence type="ECO:0000313" key="3">
    <source>
        <dbReference type="Proteomes" id="UP000198393"/>
    </source>
</evidence>
<dbReference type="Pfam" id="PF13648">
    <property type="entry name" value="Lipocalin_4"/>
    <property type="match status" value="1"/>
</dbReference>
<organism evidence="2 3">
    <name type="scientific">Ekhidna lutea</name>
    <dbReference type="NCBI Taxonomy" id="447679"/>
    <lineage>
        <taxon>Bacteria</taxon>
        <taxon>Pseudomonadati</taxon>
        <taxon>Bacteroidota</taxon>
        <taxon>Cytophagia</taxon>
        <taxon>Cytophagales</taxon>
        <taxon>Reichenbachiellaceae</taxon>
        <taxon>Ekhidna</taxon>
    </lineage>
</organism>
<dbReference type="RefSeq" id="WP_089355640.1">
    <property type="nucleotide sequence ID" value="NZ_FZPD01000002.1"/>
</dbReference>
<protein>
    <recommendedName>
        <fullName evidence="1">Lipocalin-like domain-containing protein</fullName>
    </recommendedName>
</protein>
<feature type="domain" description="Lipocalin-like" evidence="1">
    <location>
        <begin position="63"/>
        <end position="123"/>
    </location>
</feature>
<gene>
    <name evidence="2" type="ORF">SAMN05421640_0865</name>
</gene>
<keyword evidence="3" id="KW-1185">Reference proteome</keyword>
<dbReference type="Proteomes" id="UP000198393">
    <property type="component" value="Unassembled WGS sequence"/>
</dbReference>
<accession>A0A239GIP5</accession>
<dbReference type="InterPro" id="IPR024311">
    <property type="entry name" value="Lipocalin-like"/>
</dbReference>